<gene>
    <name evidence="1" type="ORF">SLEP1_g51666</name>
</gene>
<dbReference type="AlphaFoldDB" id="A0AAV5M6H6"/>
<dbReference type="PANTHER" id="PTHR33471:SF7">
    <property type="entry name" value="ATP-DEPENDENT ZINC METALLOPROTEASE-RELATED"/>
    <property type="match status" value="1"/>
</dbReference>
<protein>
    <submittedName>
        <fullName evidence="1">Uncharacterized protein</fullName>
    </submittedName>
</protein>
<dbReference type="InterPro" id="IPR037219">
    <property type="entry name" value="Peptidase_M41-like"/>
</dbReference>
<accession>A0AAV5M6H6</accession>
<sequence length="142" mass="15729">MFSFNLSSYWPPYRHLILVHEAGHLLVAYLMGCPIRGVILDPIAAMQMDIQGRPKLPIFLQAGTQFWDEKMSNELAEGRSTFGRYSMVLFAGIAAEALVYGEAEDGENDENMFCSIFVLLQPPLSIAQAHSSSGCHSFGKRG</sequence>
<evidence type="ECO:0000313" key="2">
    <source>
        <dbReference type="Proteomes" id="UP001054252"/>
    </source>
</evidence>
<dbReference type="GO" id="GO:0004222">
    <property type="term" value="F:metalloendopeptidase activity"/>
    <property type="evidence" value="ECO:0007669"/>
    <property type="project" value="InterPro"/>
</dbReference>
<dbReference type="EMBL" id="BPVZ01000182">
    <property type="protein sequence ID" value="GKV44486.1"/>
    <property type="molecule type" value="Genomic_DNA"/>
</dbReference>
<dbReference type="PANTHER" id="PTHR33471">
    <property type="entry name" value="ATP-DEPENDENT ZINC METALLOPROTEASE-RELATED"/>
    <property type="match status" value="1"/>
</dbReference>
<dbReference type="Proteomes" id="UP001054252">
    <property type="component" value="Unassembled WGS sequence"/>
</dbReference>
<evidence type="ECO:0000313" key="1">
    <source>
        <dbReference type="EMBL" id="GKV44486.1"/>
    </source>
</evidence>
<dbReference type="GO" id="GO:0005524">
    <property type="term" value="F:ATP binding"/>
    <property type="evidence" value="ECO:0007669"/>
    <property type="project" value="InterPro"/>
</dbReference>
<proteinExistence type="predicted"/>
<dbReference type="SUPFAM" id="SSF140990">
    <property type="entry name" value="FtsH protease domain-like"/>
    <property type="match status" value="1"/>
</dbReference>
<organism evidence="1 2">
    <name type="scientific">Rubroshorea leprosula</name>
    <dbReference type="NCBI Taxonomy" id="152421"/>
    <lineage>
        <taxon>Eukaryota</taxon>
        <taxon>Viridiplantae</taxon>
        <taxon>Streptophyta</taxon>
        <taxon>Embryophyta</taxon>
        <taxon>Tracheophyta</taxon>
        <taxon>Spermatophyta</taxon>
        <taxon>Magnoliopsida</taxon>
        <taxon>eudicotyledons</taxon>
        <taxon>Gunneridae</taxon>
        <taxon>Pentapetalae</taxon>
        <taxon>rosids</taxon>
        <taxon>malvids</taxon>
        <taxon>Malvales</taxon>
        <taxon>Dipterocarpaceae</taxon>
        <taxon>Rubroshorea</taxon>
    </lineage>
</organism>
<reference evidence="1 2" key="1">
    <citation type="journal article" date="2021" name="Commun. Biol.">
        <title>The genome of Shorea leprosula (Dipterocarpaceae) highlights the ecological relevance of drought in aseasonal tropical rainforests.</title>
        <authorList>
            <person name="Ng K.K.S."/>
            <person name="Kobayashi M.J."/>
            <person name="Fawcett J.A."/>
            <person name="Hatakeyama M."/>
            <person name="Paape T."/>
            <person name="Ng C.H."/>
            <person name="Ang C.C."/>
            <person name="Tnah L.H."/>
            <person name="Lee C.T."/>
            <person name="Nishiyama T."/>
            <person name="Sese J."/>
            <person name="O'Brien M.J."/>
            <person name="Copetti D."/>
            <person name="Mohd Noor M.I."/>
            <person name="Ong R.C."/>
            <person name="Putra M."/>
            <person name="Sireger I.Z."/>
            <person name="Indrioko S."/>
            <person name="Kosugi Y."/>
            <person name="Izuno A."/>
            <person name="Isagi Y."/>
            <person name="Lee S.L."/>
            <person name="Shimizu K.K."/>
        </authorList>
    </citation>
    <scope>NUCLEOTIDE SEQUENCE [LARGE SCALE GENOMIC DNA]</scope>
    <source>
        <strain evidence="1">214</strain>
    </source>
</reference>
<name>A0AAV5M6H6_9ROSI</name>
<dbReference type="GO" id="GO:0006508">
    <property type="term" value="P:proteolysis"/>
    <property type="evidence" value="ECO:0007669"/>
    <property type="project" value="InterPro"/>
</dbReference>
<comment type="caution">
    <text evidence="1">The sequence shown here is derived from an EMBL/GenBank/DDBJ whole genome shotgun (WGS) entry which is preliminary data.</text>
</comment>
<dbReference type="GO" id="GO:0004176">
    <property type="term" value="F:ATP-dependent peptidase activity"/>
    <property type="evidence" value="ECO:0007669"/>
    <property type="project" value="InterPro"/>
</dbReference>
<dbReference type="Gene3D" id="1.20.58.760">
    <property type="entry name" value="Peptidase M41"/>
    <property type="match status" value="1"/>
</dbReference>
<keyword evidence="2" id="KW-1185">Reference proteome</keyword>